<dbReference type="OrthoDB" id="543980at2759"/>
<dbReference type="Gene3D" id="3.40.50.1110">
    <property type="entry name" value="SGNH hydrolase"/>
    <property type="match status" value="1"/>
</dbReference>
<accession>A0A835WN77</accession>
<evidence type="ECO:0008006" key="3">
    <source>
        <dbReference type="Google" id="ProtNLM"/>
    </source>
</evidence>
<proteinExistence type="predicted"/>
<keyword evidence="2" id="KW-1185">Reference proteome</keyword>
<comment type="caution">
    <text evidence="1">The sequence shown here is derived from an EMBL/GenBank/DDBJ whole genome shotgun (WGS) entry which is preliminary data.</text>
</comment>
<evidence type="ECO:0000313" key="1">
    <source>
        <dbReference type="EMBL" id="KAG2450016.1"/>
    </source>
</evidence>
<protein>
    <recommendedName>
        <fullName evidence="3">SGNH hydrolase-type esterase domain-containing protein</fullName>
    </recommendedName>
</protein>
<organism evidence="1 2">
    <name type="scientific">Chlamydomonas schloesseri</name>
    <dbReference type="NCBI Taxonomy" id="2026947"/>
    <lineage>
        <taxon>Eukaryota</taxon>
        <taxon>Viridiplantae</taxon>
        <taxon>Chlorophyta</taxon>
        <taxon>core chlorophytes</taxon>
        <taxon>Chlorophyceae</taxon>
        <taxon>CS clade</taxon>
        <taxon>Chlamydomonadales</taxon>
        <taxon>Chlamydomonadaceae</taxon>
        <taxon>Chlamydomonas</taxon>
    </lineage>
</organism>
<evidence type="ECO:0000313" key="2">
    <source>
        <dbReference type="Proteomes" id="UP000613740"/>
    </source>
</evidence>
<reference evidence="1" key="1">
    <citation type="journal article" date="2020" name="bioRxiv">
        <title>Comparative genomics of Chlamydomonas.</title>
        <authorList>
            <person name="Craig R.J."/>
            <person name="Hasan A.R."/>
            <person name="Ness R.W."/>
            <person name="Keightley P.D."/>
        </authorList>
    </citation>
    <scope>NUCLEOTIDE SEQUENCE</scope>
    <source>
        <strain evidence="1">CCAP 11/173</strain>
    </source>
</reference>
<dbReference type="EMBL" id="JAEHOD010000012">
    <property type="protein sequence ID" value="KAG2450016.1"/>
    <property type="molecule type" value="Genomic_DNA"/>
</dbReference>
<name>A0A835WN77_9CHLO</name>
<sequence length="240" mass="25313">MRARNCARNDSWGQWFYNNLNGDTGPVTLETWQQQYRALLATIASKLDARARAAAAAAPPASPAQVLLLAMTLPPLGEDLTDAVNAQVDAYNAALTQVVLDFAKEQKALLAKHSQPAAASGSAATAARPPAVVLDVKLVDISSECKAAIAKNQAARQAAGKWKPVVWPTPFFKAGCKIMGCQMTRDWWGLSYNAQSDAAGSAVITPDGIHINERGGDLVVGLLAAHLVKPLAAAPPPLQK</sequence>
<dbReference type="Proteomes" id="UP000613740">
    <property type="component" value="Unassembled WGS sequence"/>
</dbReference>
<dbReference type="InterPro" id="IPR036514">
    <property type="entry name" value="SGNH_hydro_sf"/>
</dbReference>
<gene>
    <name evidence="1" type="ORF">HYH02_000120</name>
</gene>
<dbReference type="AlphaFoldDB" id="A0A835WN77"/>